<name>A0A1H1HN75_NATTX</name>
<evidence type="ECO:0000313" key="1">
    <source>
        <dbReference type="EMBL" id="SDR26985.1"/>
    </source>
</evidence>
<organism evidence="1 2">
    <name type="scientific">Natronobacterium texcoconense</name>
    <dbReference type="NCBI Taxonomy" id="1095778"/>
    <lineage>
        <taxon>Archaea</taxon>
        <taxon>Methanobacteriati</taxon>
        <taxon>Methanobacteriota</taxon>
        <taxon>Stenosarchaea group</taxon>
        <taxon>Halobacteria</taxon>
        <taxon>Halobacteriales</taxon>
        <taxon>Natrialbaceae</taxon>
        <taxon>Natronobacterium</taxon>
    </lineage>
</organism>
<dbReference type="EMBL" id="FNLC01000003">
    <property type="protein sequence ID" value="SDR26985.1"/>
    <property type="molecule type" value="Genomic_DNA"/>
</dbReference>
<gene>
    <name evidence="1" type="ORF">SAMN04489842_2911</name>
</gene>
<protein>
    <submittedName>
        <fullName evidence="1">Uncharacterized protein</fullName>
    </submittedName>
</protein>
<dbReference type="STRING" id="1095778.SAMN04489842_2911"/>
<sequence>MPAEPLAAFPAATVVFEDGKEVDNVAVKVYPNWIQVRGETSSSYYSRESIRAVHGD</sequence>
<dbReference type="GeneID" id="42782805"/>
<dbReference type="Proteomes" id="UP000198848">
    <property type="component" value="Unassembled WGS sequence"/>
</dbReference>
<keyword evidence="2" id="KW-1185">Reference proteome</keyword>
<accession>A0A1H1HN75</accession>
<reference evidence="2" key="1">
    <citation type="submission" date="2016-10" db="EMBL/GenBank/DDBJ databases">
        <authorList>
            <person name="Varghese N."/>
            <person name="Submissions S."/>
        </authorList>
    </citation>
    <scope>NUCLEOTIDE SEQUENCE [LARGE SCALE GENOMIC DNA]</scope>
    <source>
        <strain evidence="2">DSM 24767</strain>
    </source>
</reference>
<dbReference type="AlphaFoldDB" id="A0A1H1HN75"/>
<proteinExistence type="predicted"/>
<dbReference type="RefSeq" id="WP_015233464.1">
    <property type="nucleotide sequence ID" value="NZ_FNLC01000003.1"/>
</dbReference>
<dbReference type="OrthoDB" id="372457at2157"/>
<evidence type="ECO:0000313" key="2">
    <source>
        <dbReference type="Proteomes" id="UP000198848"/>
    </source>
</evidence>